<dbReference type="Proteomes" id="UP000789525">
    <property type="component" value="Unassembled WGS sequence"/>
</dbReference>
<dbReference type="EMBL" id="CAJVPT010021371">
    <property type="protein sequence ID" value="CAG8654792.1"/>
    <property type="molecule type" value="Genomic_DNA"/>
</dbReference>
<sequence length="59" mass="6336">MNYISGIFNPSSLVTAQGVFDGMAGLAMLFRPDLFVPELATFMSVVDKPATVVAYKYSG</sequence>
<organism evidence="1 2">
    <name type="scientific">Acaulospora colombiana</name>
    <dbReference type="NCBI Taxonomy" id="27376"/>
    <lineage>
        <taxon>Eukaryota</taxon>
        <taxon>Fungi</taxon>
        <taxon>Fungi incertae sedis</taxon>
        <taxon>Mucoromycota</taxon>
        <taxon>Glomeromycotina</taxon>
        <taxon>Glomeromycetes</taxon>
        <taxon>Diversisporales</taxon>
        <taxon>Acaulosporaceae</taxon>
        <taxon>Acaulospora</taxon>
    </lineage>
</organism>
<accession>A0ACA9NJN1</accession>
<comment type="caution">
    <text evidence="1">The sequence shown here is derived from an EMBL/GenBank/DDBJ whole genome shotgun (WGS) entry which is preliminary data.</text>
</comment>
<name>A0ACA9NJN1_9GLOM</name>
<keyword evidence="2" id="KW-1185">Reference proteome</keyword>
<evidence type="ECO:0000313" key="1">
    <source>
        <dbReference type="EMBL" id="CAG8654792.1"/>
    </source>
</evidence>
<evidence type="ECO:0000313" key="2">
    <source>
        <dbReference type="Proteomes" id="UP000789525"/>
    </source>
</evidence>
<proteinExistence type="predicted"/>
<gene>
    <name evidence="1" type="ORF">ACOLOM_LOCUS8363</name>
</gene>
<reference evidence="1" key="1">
    <citation type="submission" date="2021-06" db="EMBL/GenBank/DDBJ databases">
        <authorList>
            <person name="Kallberg Y."/>
            <person name="Tangrot J."/>
            <person name="Rosling A."/>
        </authorList>
    </citation>
    <scope>NUCLEOTIDE SEQUENCE</scope>
    <source>
        <strain evidence="1">CL356</strain>
    </source>
</reference>
<feature type="non-terminal residue" evidence="1">
    <location>
        <position position="59"/>
    </location>
</feature>
<protein>
    <submittedName>
        <fullName evidence="1">4603_t:CDS:1</fullName>
    </submittedName>
</protein>